<organism evidence="2 3">
    <name type="scientific">Streptomyces lavendofoliae</name>
    <dbReference type="NCBI Taxonomy" id="67314"/>
    <lineage>
        <taxon>Bacteria</taxon>
        <taxon>Bacillati</taxon>
        <taxon>Actinomycetota</taxon>
        <taxon>Actinomycetes</taxon>
        <taxon>Kitasatosporales</taxon>
        <taxon>Streptomycetaceae</taxon>
        <taxon>Streptomyces</taxon>
    </lineage>
</organism>
<evidence type="ECO:0000259" key="1">
    <source>
        <dbReference type="Pfam" id="PF13569"/>
    </source>
</evidence>
<proteinExistence type="predicted"/>
<dbReference type="Pfam" id="PF13569">
    <property type="entry name" value="DUF4132"/>
    <property type="match status" value="1"/>
</dbReference>
<dbReference type="AlphaFoldDB" id="A0A918HZZ1"/>
<reference evidence="2" key="1">
    <citation type="journal article" date="2014" name="Int. J. Syst. Evol. Microbiol.">
        <title>Complete genome sequence of Corynebacterium casei LMG S-19264T (=DSM 44701T), isolated from a smear-ripened cheese.</title>
        <authorList>
            <consortium name="US DOE Joint Genome Institute (JGI-PGF)"/>
            <person name="Walter F."/>
            <person name="Albersmeier A."/>
            <person name="Kalinowski J."/>
            <person name="Ruckert C."/>
        </authorList>
    </citation>
    <scope>NUCLEOTIDE SEQUENCE</scope>
    <source>
        <strain evidence="2">JCM 4391</strain>
    </source>
</reference>
<dbReference type="EMBL" id="BMTP01000010">
    <property type="protein sequence ID" value="GGU47978.1"/>
    <property type="molecule type" value="Genomic_DNA"/>
</dbReference>
<name>A0A918HZZ1_9ACTN</name>
<feature type="domain" description="DUF4132" evidence="1">
    <location>
        <begin position="39"/>
        <end position="220"/>
    </location>
</feature>
<keyword evidence="3" id="KW-1185">Reference proteome</keyword>
<dbReference type="Proteomes" id="UP000636661">
    <property type="component" value="Unassembled WGS sequence"/>
</dbReference>
<reference evidence="2" key="2">
    <citation type="submission" date="2020-09" db="EMBL/GenBank/DDBJ databases">
        <authorList>
            <person name="Sun Q."/>
            <person name="Ohkuma M."/>
        </authorList>
    </citation>
    <scope>NUCLEOTIDE SEQUENCE</scope>
    <source>
        <strain evidence="2">JCM 4391</strain>
    </source>
</reference>
<dbReference type="InterPro" id="IPR025406">
    <property type="entry name" value="DUF4132"/>
</dbReference>
<evidence type="ECO:0000313" key="2">
    <source>
        <dbReference type="EMBL" id="GGU47978.1"/>
    </source>
</evidence>
<dbReference type="RefSeq" id="WP_189552301.1">
    <property type="nucleotide sequence ID" value="NZ_BMTP01000010.1"/>
</dbReference>
<evidence type="ECO:0000313" key="3">
    <source>
        <dbReference type="Proteomes" id="UP000636661"/>
    </source>
</evidence>
<gene>
    <name evidence="2" type="ORF">GCM10010274_40760</name>
</gene>
<protein>
    <recommendedName>
        <fullName evidence="1">DUF4132 domain-containing protein</fullName>
    </recommendedName>
</protein>
<sequence>MEWIAVEGTGEGSARAAHEVALDAYAEPRPVLVCRNAAGRILKKVPPKVRASKEAELLQALADWLADHAEGARSVAERWMTRSLPVPATLLHAVWPDPYWQRALRHLVVAPHRADGSADVARAGLLVEAGAGAGGGLRVVSPEGELLLDEPLVTVPHPVLLDPDGRGLLERWRSLLDAHGGEQGVEQLHRTVWWRPRAAPASRHGRRGVDAFDGAEFDSGARFERAVSRFGGRIRGETAHFEVHAGRTRHPLRIDLRWQGPMSGTLMNDVYWGPRGETREGAGAFDDIPLIAWSEGMRTAAHLYDARDGGYHQEERPDAAAAYHLFLARCAGTAAAAGPESAADAAGRTGTARGAWGDAELLDAGGVAPGTPPDAAVGEDALTVCRYDWPALEDGARIVRLVPRRAAGAEDAVARALGLVPVPDGSAGREAVGRVRSAPLGFLARVCRAEPAAAHRAIGLLKQLRACAATAVAKPGRAAKALEAAVRPLEKRAPRLMAAALEEGARIIAEAGSPAMAQPLFARAREVERHSGETIDEDALIESFVECAAAGAVSKRALADHREALAARLPAPRAAHCYRGLVLSWHRAGLPSRPEFADTLLDLAGGTAPVDEEHRALLCGLLAHGGMDDATMDAWDGWAPVLSALLSEGRVAPHELLTLTAAPAGGGRVALTEAAAGWLRLLRETGAVALLTGAAGAPGDGGGGAGPAVDAEGVRAWLNRFAQRYRGLRPPVEGLARLLEGIGARLRAEGADHRALPALRMPDTQASSRDRCVDLGLLDALLAAGVPVRDTGTEPLGFLGWLGRAKGDDLPHVTRDVRFAPRLAAELADPPGTLSIGHRPPHPLTRDTGRVRTLTAKPALRAFAVDLLRERGRRASEGGVLPLHTALCGLEPFAVPAARRHVADEVERVLALDPAVALAHTLRSGVPDEWGFPDADEQWRTGDWAEVRDGGDALLLVGSGRAVAVGRDGVRARWEDETYDYRKPWHTGVRWEDGTFVTAPIEGGRRVSSLTEPSGRETVLFPGDDRPRTVHLVAGDILEYGELRCPDGTVTAAWALAGPAARALTGDGVLGRRHGRWTAGSPFAPPPGWWHLLRPRDEAGSARLRTVDTATAECLLDAVGTSVRASVEELAGARSWARGVFDTTERVWSELGEAIRLTLPEVTDDRLVDGLAGVLWSAVECQGLRARMRGE</sequence>
<accession>A0A918HZZ1</accession>
<comment type="caution">
    <text evidence="2">The sequence shown here is derived from an EMBL/GenBank/DDBJ whole genome shotgun (WGS) entry which is preliminary data.</text>
</comment>